<sequence length="70" mass="7612">MRRLNEIRVLEYMAADDLALITVEIKLPALGLSKGSIAAIGLAVYCLEKIVSLFLVSRLGLEKPVAGAKW</sequence>
<dbReference type="AlphaFoldDB" id="A0A284QR89"/>
<dbReference type="EMBL" id="FUEG01000001">
    <property type="protein sequence ID" value="SJK98999.1"/>
    <property type="molecule type" value="Genomic_DNA"/>
</dbReference>
<protein>
    <submittedName>
        <fullName evidence="1">Uncharacterized protein</fullName>
    </submittedName>
</protein>
<accession>A0A284QR89</accession>
<dbReference type="OrthoDB" id="10525964at2759"/>
<evidence type="ECO:0000313" key="2">
    <source>
        <dbReference type="Proteomes" id="UP000219338"/>
    </source>
</evidence>
<organism evidence="1 2">
    <name type="scientific">Armillaria ostoyae</name>
    <name type="common">Armillaria root rot fungus</name>
    <dbReference type="NCBI Taxonomy" id="47428"/>
    <lineage>
        <taxon>Eukaryota</taxon>
        <taxon>Fungi</taxon>
        <taxon>Dikarya</taxon>
        <taxon>Basidiomycota</taxon>
        <taxon>Agaricomycotina</taxon>
        <taxon>Agaricomycetes</taxon>
        <taxon>Agaricomycetidae</taxon>
        <taxon>Agaricales</taxon>
        <taxon>Marasmiineae</taxon>
        <taxon>Physalacriaceae</taxon>
        <taxon>Armillaria</taxon>
    </lineage>
</organism>
<proteinExistence type="predicted"/>
<dbReference type="Proteomes" id="UP000219338">
    <property type="component" value="Unassembled WGS sequence"/>
</dbReference>
<keyword evidence="2" id="KW-1185">Reference proteome</keyword>
<name>A0A284QR89_ARMOS</name>
<reference evidence="2" key="1">
    <citation type="journal article" date="2017" name="Nat. Ecol. Evol.">
        <title>Genome expansion and lineage-specific genetic innovations in the forest pathogenic fungi Armillaria.</title>
        <authorList>
            <person name="Sipos G."/>
            <person name="Prasanna A.N."/>
            <person name="Walter M.C."/>
            <person name="O'Connor E."/>
            <person name="Balint B."/>
            <person name="Krizsan K."/>
            <person name="Kiss B."/>
            <person name="Hess J."/>
            <person name="Varga T."/>
            <person name="Slot J."/>
            <person name="Riley R."/>
            <person name="Boka B."/>
            <person name="Rigling D."/>
            <person name="Barry K."/>
            <person name="Lee J."/>
            <person name="Mihaltcheva S."/>
            <person name="LaButti K."/>
            <person name="Lipzen A."/>
            <person name="Waldron R."/>
            <person name="Moloney N.M."/>
            <person name="Sperisen C."/>
            <person name="Kredics L."/>
            <person name="Vagvoelgyi C."/>
            <person name="Patrignani A."/>
            <person name="Fitzpatrick D."/>
            <person name="Nagy I."/>
            <person name="Doyle S."/>
            <person name="Anderson J.B."/>
            <person name="Grigoriev I.V."/>
            <person name="Gueldener U."/>
            <person name="Muensterkoetter M."/>
            <person name="Nagy L.G."/>
        </authorList>
    </citation>
    <scope>NUCLEOTIDE SEQUENCE [LARGE SCALE GENOMIC DNA]</scope>
    <source>
        <strain evidence="2">C18/9</strain>
    </source>
</reference>
<evidence type="ECO:0000313" key="1">
    <source>
        <dbReference type="EMBL" id="SJK98999.1"/>
    </source>
</evidence>
<gene>
    <name evidence="1" type="ORF">ARMOST_02280</name>
</gene>